<dbReference type="PANTHER" id="PTHR35008:SF8">
    <property type="entry name" value="ALCOHOL DEHYDROGENASE CYTOCHROME C SUBUNIT"/>
    <property type="match status" value="1"/>
</dbReference>
<keyword evidence="3 4" id="KW-0408">Iron</keyword>
<keyword evidence="2 4" id="KW-0479">Metal-binding</keyword>
<evidence type="ECO:0000256" key="1">
    <source>
        <dbReference type="ARBA" id="ARBA00022617"/>
    </source>
</evidence>
<dbReference type="GO" id="GO:0009055">
    <property type="term" value="F:electron transfer activity"/>
    <property type="evidence" value="ECO:0007669"/>
    <property type="project" value="InterPro"/>
</dbReference>
<dbReference type="EMBL" id="QRAO01000002">
    <property type="protein sequence ID" value="RDK87055.1"/>
    <property type="molecule type" value="Genomic_DNA"/>
</dbReference>
<proteinExistence type="predicted"/>
<dbReference type="Proteomes" id="UP000255317">
    <property type="component" value="Unassembled WGS sequence"/>
</dbReference>
<dbReference type="SUPFAM" id="SSF46626">
    <property type="entry name" value="Cytochrome c"/>
    <property type="match status" value="1"/>
</dbReference>
<keyword evidence="7" id="KW-1185">Reference proteome</keyword>
<dbReference type="GO" id="GO:0046872">
    <property type="term" value="F:metal ion binding"/>
    <property type="evidence" value="ECO:0007669"/>
    <property type="project" value="UniProtKB-KW"/>
</dbReference>
<gene>
    <name evidence="6" type="ORF">C8D94_102234</name>
</gene>
<evidence type="ECO:0000256" key="3">
    <source>
        <dbReference type="ARBA" id="ARBA00023004"/>
    </source>
</evidence>
<organism evidence="6 7">
    <name type="scientific">Marinirhabdus gelatinilytica</name>
    <dbReference type="NCBI Taxonomy" id="1703343"/>
    <lineage>
        <taxon>Bacteria</taxon>
        <taxon>Pseudomonadati</taxon>
        <taxon>Bacteroidota</taxon>
        <taxon>Flavobacteriia</taxon>
        <taxon>Flavobacteriales</taxon>
        <taxon>Flavobacteriaceae</taxon>
    </lineage>
</organism>
<dbReference type="InterPro" id="IPR051459">
    <property type="entry name" value="Cytochrome_c-type_DH"/>
</dbReference>
<dbReference type="InterPro" id="IPR036909">
    <property type="entry name" value="Cyt_c-like_dom_sf"/>
</dbReference>
<evidence type="ECO:0000256" key="4">
    <source>
        <dbReference type="PROSITE-ProRule" id="PRU00433"/>
    </source>
</evidence>
<keyword evidence="1 4" id="KW-0349">Heme</keyword>
<reference evidence="6 7" key="1">
    <citation type="submission" date="2018-07" db="EMBL/GenBank/DDBJ databases">
        <title>Genomic Encyclopedia of Type Strains, Phase IV (KMG-IV): sequencing the most valuable type-strain genomes for metagenomic binning, comparative biology and taxonomic classification.</title>
        <authorList>
            <person name="Goeker M."/>
        </authorList>
    </citation>
    <scope>NUCLEOTIDE SEQUENCE [LARGE SCALE GENOMIC DNA]</scope>
    <source>
        <strain evidence="6 7">DSM 101478</strain>
    </source>
</reference>
<protein>
    <submittedName>
        <fullName evidence="6">Mono/diheme cytochrome c family protein</fullName>
    </submittedName>
</protein>
<evidence type="ECO:0000256" key="2">
    <source>
        <dbReference type="ARBA" id="ARBA00022723"/>
    </source>
</evidence>
<accession>A0A370QFB2</accession>
<sequence length="177" mass="19768">MVIFTLLLKVTEFTKWYLTKIHTKQNMKKALLLLTLPLVLAGCNNSEKKNNIKIGGVKISETEKEQTPLEASMERGGIIYTDFCMQCHLGNGKGVPGNFPPLAGSNWLKEKREESIHAVKYGQKGEIVVNGVTYNGVMVPMGLSDREVADVMNYVMNSWGNTQDEMITENEVAKVEE</sequence>
<comment type="caution">
    <text evidence="6">The sequence shown here is derived from an EMBL/GenBank/DDBJ whole genome shotgun (WGS) entry which is preliminary data.</text>
</comment>
<feature type="domain" description="Cytochrome c" evidence="5">
    <location>
        <begin position="71"/>
        <end position="159"/>
    </location>
</feature>
<dbReference type="AlphaFoldDB" id="A0A370QFB2"/>
<dbReference type="InterPro" id="IPR009056">
    <property type="entry name" value="Cyt_c-like_dom"/>
</dbReference>
<dbReference type="Pfam" id="PF00034">
    <property type="entry name" value="Cytochrom_C"/>
    <property type="match status" value="1"/>
</dbReference>
<name>A0A370QFB2_9FLAO</name>
<evidence type="ECO:0000313" key="6">
    <source>
        <dbReference type="EMBL" id="RDK87055.1"/>
    </source>
</evidence>
<dbReference type="Gene3D" id="1.10.760.10">
    <property type="entry name" value="Cytochrome c-like domain"/>
    <property type="match status" value="1"/>
</dbReference>
<dbReference type="PANTHER" id="PTHR35008">
    <property type="entry name" value="BLL4482 PROTEIN-RELATED"/>
    <property type="match status" value="1"/>
</dbReference>
<evidence type="ECO:0000259" key="5">
    <source>
        <dbReference type="PROSITE" id="PS51007"/>
    </source>
</evidence>
<dbReference type="GO" id="GO:0020037">
    <property type="term" value="F:heme binding"/>
    <property type="evidence" value="ECO:0007669"/>
    <property type="project" value="InterPro"/>
</dbReference>
<dbReference type="PROSITE" id="PS51007">
    <property type="entry name" value="CYTC"/>
    <property type="match status" value="1"/>
</dbReference>
<evidence type="ECO:0000313" key="7">
    <source>
        <dbReference type="Proteomes" id="UP000255317"/>
    </source>
</evidence>